<dbReference type="RefSeq" id="XP_024728486.1">
    <property type="nucleotide sequence ID" value="XM_024881758.1"/>
</dbReference>
<proteinExistence type="predicted"/>
<dbReference type="PANTHER" id="PTHR13622:SF8">
    <property type="entry name" value="THIAMIN PYROPHOSPHOKINASE 1"/>
    <property type="match status" value="1"/>
</dbReference>
<feature type="domain" description="Nudix hydrolase" evidence="1">
    <location>
        <begin position="82"/>
        <end position="225"/>
    </location>
</feature>
<dbReference type="STRING" id="1095630.A0A2J6SLD7"/>
<dbReference type="SUPFAM" id="SSF55811">
    <property type="entry name" value="Nudix"/>
    <property type="match status" value="1"/>
</dbReference>
<evidence type="ECO:0000259" key="1">
    <source>
        <dbReference type="PROSITE" id="PS51462"/>
    </source>
</evidence>
<dbReference type="CDD" id="cd03676">
    <property type="entry name" value="NUDIX_Tnr3_like"/>
    <property type="match status" value="1"/>
</dbReference>
<evidence type="ECO:0000313" key="2">
    <source>
        <dbReference type="EMBL" id="PMD51582.1"/>
    </source>
</evidence>
<protein>
    <submittedName>
        <fullName evidence="2">NUDIX domain-containing protein</fullName>
    </submittedName>
</protein>
<dbReference type="PROSITE" id="PS51462">
    <property type="entry name" value="NUDIX"/>
    <property type="match status" value="1"/>
</dbReference>
<dbReference type="Pfam" id="PF00293">
    <property type="entry name" value="NUDIX"/>
    <property type="match status" value="1"/>
</dbReference>
<dbReference type="PANTHER" id="PTHR13622">
    <property type="entry name" value="THIAMIN PYROPHOSPHOKINASE"/>
    <property type="match status" value="1"/>
</dbReference>
<dbReference type="FunFam" id="3.90.79.10:FF:000019">
    <property type="entry name" value="Thiamin pyrophosphokinase, putative"/>
    <property type="match status" value="1"/>
</dbReference>
<dbReference type="InParanoid" id="A0A2J6SLD7"/>
<dbReference type="Gene3D" id="3.90.79.10">
    <property type="entry name" value="Nucleoside Triphosphate Pyrophosphohydrolase"/>
    <property type="match status" value="1"/>
</dbReference>
<sequence length="262" mass="29315">MPWSSDFAIDHGTRTVQLLRTSDSENTAKACTNAFQNTIDVAIDADIFPILHGDHSEMYKIIGANYFICLERFAAPLFGIATQGAHMNAYVNTSAGLKIWVGRRSTHLFTYPNKLDTTVAGGIKAEHSPLECIIAEADEEASLPADFVRKNARATGTISYVTKNTNTGLIHPNVLYIFDIELPPTMIPKPQDDEVSEFYLLSMEEVEQAMLWQEFKPNCALVMIDFAIRQGIITPENEDDYVEITTRLRRMLPVPTRSQKGI</sequence>
<dbReference type="GO" id="GO:0044715">
    <property type="term" value="F:8-oxo-dGDP phosphatase activity"/>
    <property type="evidence" value="ECO:0007669"/>
    <property type="project" value="TreeGrafter"/>
</dbReference>
<keyword evidence="3" id="KW-1185">Reference proteome</keyword>
<gene>
    <name evidence="2" type="ORF">K444DRAFT_620666</name>
</gene>
<evidence type="ECO:0000313" key="3">
    <source>
        <dbReference type="Proteomes" id="UP000235371"/>
    </source>
</evidence>
<dbReference type="GeneID" id="36589835"/>
<organism evidence="2 3">
    <name type="scientific">Hyaloscypha bicolor E</name>
    <dbReference type="NCBI Taxonomy" id="1095630"/>
    <lineage>
        <taxon>Eukaryota</taxon>
        <taxon>Fungi</taxon>
        <taxon>Dikarya</taxon>
        <taxon>Ascomycota</taxon>
        <taxon>Pezizomycotina</taxon>
        <taxon>Leotiomycetes</taxon>
        <taxon>Helotiales</taxon>
        <taxon>Hyaloscyphaceae</taxon>
        <taxon>Hyaloscypha</taxon>
        <taxon>Hyaloscypha bicolor</taxon>
    </lineage>
</organism>
<accession>A0A2J6SLD7</accession>
<name>A0A2J6SLD7_9HELO</name>
<reference evidence="2 3" key="1">
    <citation type="submission" date="2016-04" db="EMBL/GenBank/DDBJ databases">
        <title>A degradative enzymes factory behind the ericoid mycorrhizal symbiosis.</title>
        <authorList>
            <consortium name="DOE Joint Genome Institute"/>
            <person name="Martino E."/>
            <person name="Morin E."/>
            <person name="Grelet G."/>
            <person name="Kuo A."/>
            <person name="Kohler A."/>
            <person name="Daghino S."/>
            <person name="Barry K."/>
            <person name="Choi C."/>
            <person name="Cichocki N."/>
            <person name="Clum A."/>
            <person name="Copeland A."/>
            <person name="Hainaut M."/>
            <person name="Haridas S."/>
            <person name="Labutti K."/>
            <person name="Lindquist E."/>
            <person name="Lipzen A."/>
            <person name="Khouja H.-R."/>
            <person name="Murat C."/>
            <person name="Ohm R."/>
            <person name="Olson A."/>
            <person name="Spatafora J."/>
            <person name="Veneault-Fourrey C."/>
            <person name="Henrissat B."/>
            <person name="Grigoriev I."/>
            <person name="Martin F."/>
            <person name="Perotto S."/>
        </authorList>
    </citation>
    <scope>NUCLEOTIDE SEQUENCE [LARGE SCALE GENOMIC DNA]</scope>
    <source>
        <strain evidence="2 3">E</strain>
    </source>
</reference>
<dbReference type="OrthoDB" id="10261522at2759"/>
<dbReference type="InterPro" id="IPR015797">
    <property type="entry name" value="NUDIX_hydrolase-like_dom_sf"/>
</dbReference>
<dbReference type="AlphaFoldDB" id="A0A2J6SLD7"/>
<dbReference type="EMBL" id="KZ613912">
    <property type="protein sequence ID" value="PMD51582.1"/>
    <property type="molecule type" value="Genomic_DNA"/>
</dbReference>
<dbReference type="Proteomes" id="UP000235371">
    <property type="component" value="Unassembled WGS sequence"/>
</dbReference>
<dbReference type="InterPro" id="IPR000086">
    <property type="entry name" value="NUDIX_hydrolase_dom"/>
</dbReference>